<evidence type="ECO:0000256" key="2">
    <source>
        <dbReference type="ARBA" id="ARBA00022723"/>
    </source>
</evidence>
<dbReference type="AlphaFoldDB" id="A0A0K9NTD1"/>
<dbReference type="OrthoDB" id="409136at2759"/>
<dbReference type="InterPro" id="IPR038765">
    <property type="entry name" value="Papain-like_cys_pep_sf"/>
</dbReference>
<dbReference type="PANTHER" id="PTHR12143">
    <property type="entry name" value="PEPTIDE N-GLYCANASE PNGASE -RELATED"/>
    <property type="match status" value="1"/>
</dbReference>
<evidence type="ECO:0000256" key="3">
    <source>
        <dbReference type="ARBA" id="ARBA00022833"/>
    </source>
</evidence>
<dbReference type="Gene3D" id="3.10.20.90">
    <property type="entry name" value="Phosphatidylinositol 3-kinase Catalytic Subunit, Chain A, domain 1"/>
    <property type="match status" value="1"/>
</dbReference>
<name>A0A0K9NTD1_ZOSMR</name>
<evidence type="ECO:0000256" key="1">
    <source>
        <dbReference type="ARBA" id="ARBA00009390"/>
    </source>
</evidence>
<keyword evidence="2" id="KW-0479">Metal-binding</keyword>
<dbReference type="InterPro" id="IPR002931">
    <property type="entry name" value="Transglutaminase-like"/>
</dbReference>
<proteinExistence type="inferred from homology"/>
<reference evidence="6" key="1">
    <citation type="journal article" date="2016" name="Nature">
        <title>The genome of the seagrass Zostera marina reveals angiosperm adaptation to the sea.</title>
        <authorList>
            <person name="Olsen J.L."/>
            <person name="Rouze P."/>
            <person name="Verhelst B."/>
            <person name="Lin Y.-C."/>
            <person name="Bayer T."/>
            <person name="Collen J."/>
            <person name="Dattolo E."/>
            <person name="De Paoli E."/>
            <person name="Dittami S."/>
            <person name="Maumus F."/>
            <person name="Michel G."/>
            <person name="Kersting A."/>
            <person name="Lauritano C."/>
            <person name="Lohaus R."/>
            <person name="Toepel M."/>
            <person name="Tonon T."/>
            <person name="Vanneste K."/>
            <person name="Amirebrahimi M."/>
            <person name="Brakel J."/>
            <person name="Bostroem C."/>
            <person name="Chovatia M."/>
            <person name="Grimwood J."/>
            <person name="Jenkins J.W."/>
            <person name="Jueterbock A."/>
            <person name="Mraz A."/>
            <person name="Stam W.T."/>
            <person name="Tice H."/>
            <person name="Bornberg-Bauer E."/>
            <person name="Green P.J."/>
            <person name="Pearson G.A."/>
            <person name="Procaccini G."/>
            <person name="Duarte C.M."/>
            <person name="Schmutz J."/>
            <person name="Reusch T.B.H."/>
            <person name="Van de Peer Y."/>
        </authorList>
    </citation>
    <scope>NUCLEOTIDE SEQUENCE [LARGE SCALE GENOMIC DNA]</scope>
    <source>
        <strain evidence="6">cv. Finnish</strain>
    </source>
</reference>
<dbReference type="Gene3D" id="3.10.620.30">
    <property type="match status" value="2"/>
</dbReference>
<dbReference type="InterPro" id="IPR050883">
    <property type="entry name" value="PNGase"/>
</dbReference>
<accession>A0A0K9NTD1</accession>
<comment type="similarity">
    <text evidence="1">Belongs to the transglutaminase-like superfamily. PNGase family.</text>
</comment>
<protein>
    <submittedName>
        <fullName evidence="5">Peptide-N(4)-(N-acetyl-beta-glucosaminyl)asparagine amidase</fullName>
    </submittedName>
</protein>
<keyword evidence="6" id="KW-1185">Reference proteome</keyword>
<evidence type="ECO:0000313" key="6">
    <source>
        <dbReference type="Proteomes" id="UP000036987"/>
    </source>
</evidence>
<comment type="caution">
    <text evidence="5">The sequence shown here is derived from an EMBL/GenBank/DDBJ whole genome shotgun (WGS) entry which is preliminary data.</text>
</comment>
<keyword evidence="3" id="KW-0862">Zinc</keyword>
<dbReference type="PANTHER" id="PTHR12143:SF19">
    <property type="entry name" value="PEPTIDE-N(4)-(N-ACETYL-BETA-GLUCOSAMINYL)ASPARAGINE AMIDASE"/>
    <property type="match status" value="1"/>
</dbReference>
<dbReference type="InterPro" id="IPR029071">
    <property type="entry name" value="Ubiquitin-like_domsf"/>
</dbReference>
<feature type="domain" description="Transglutaminase-like" evidence="4">
    <location>
        <begin position="250"/>
        <end position="305"/>
    </location>
</feature>
<dbReference type="Proteomes" id="UP000036987">
    <property type="component" value="Unassembled WGS sequence"/>
</dbReference>
<dbReference type="GO" id="GO:0046872">
    <property type="term" value="F:metal ion binding"/>
    <property type="evidence" value="ECO:0007669"/>
    <property type="project" value="UniProtKB-KW"/>
</dbReference>
<organism evidence="5 6">
    <name type="scientific">Zostera marina</name>
    <name type="common">Eelgrass</name>
    <dbReference type="NCBI Taxonomy" id="29655"/>
    <lineage>
        <taxon>Eukaryota</taxon>
        <taxon>Viridiplantae</taxon>
        <taxon>Streptophyta</taxon>
        <taxon>Embryophyta</taxon>
        <taxon>Tracheophyta</taxon>
        <taxon>Spermatophyta</taxon>
        <taxon>Magnoliopsida</taxon>
        <taxon>Liliopsida</taxon>
        <taxon>Zosteraceae</taxon>
        <taxon>Zostera</taxon>
    </lineage>
</organism>
<sequence length="398" mass="45790">MVARQFLLCHHGEEFPIEYDSDDGIEVLKFQIFSLTSVVPDDQKILEEGCEVEVTEESDLKTISEKLRLVSFHDDIKGKETADSKTSERSDEELARMIQAEEDAIAMQMFQDSGASGRRMFEQRLRPCISQVLMYEDSKRKEAARKSVPIDRIEEKALVSLGKEGNLDPSKEEKDHAFLLQLLYWFKQSFSWVNSPPCENCGSETTFIGMGSPLPSETYFSCSSVELFRCQKHCSKNSTRFPRYNDPLKLLETRRGRCGEWANCFTLYCRAFNYESRFILDFTDHVWTECFSHLHGRWMHLDPCEGVYDNPLLYEKGLLPLYFPRDKHEEEVALSKLPADVGDENGETIIDERKIRIKSLPIVPMTPTKPSTVDVEFPVNRTRLLSQKQNSITGGGFQ</sequence>
<evidence type="ECO:0000259" key="4">
    <source>
        <dbReference type="SMART" id="SM00460"/>
    </source>
</evidence>
<gene>
    <name evidence="5" type="ORF">ZOSMA_61G00050</name>
</gene>
<dbReference type="Pfam" id="PF01841">
    <property type="entry name" value="Transglut_core"/>
    <property type="match status" value="1"/>
</dbReference>
<dbReference type="SMART" id="SM00460">
    <property type="entry name" value="TGc"/>
    <property type="match status" value="1"/>
</dbReference>
<dbReference type="EMBL" id="LFYR01001661">
    <property type="protein sequence ID" value="KMZ60034.1"/>
    <property type="molecule type" value="Genomic_DNA"/>
</dbReference>
<dbReference type="STRING" id="29655.A0A0K9NTD1"/>
<dbReference type="SUPFAM" id="SSF54001">
    <property type="entry name" value="Cysteine proteinases"/>
    <property type="match status" value="1"/>
</dbReference>
<evidence type="ECO:0000313" key="5">
    <source>
        <dbReference type="EMBL" id="KMZ60034.1"/>
    </source>
</evidence>
<dbReference type="SUPFAM" id="SSF54236">
    <property type="entry name" value="Ubiquitin-like"/>
    <property type="match status" value="1"/>
</dbReference>